<evidence type="ECO:0000313" key="1">
    <source>
        <dbReference type="EMBL" id="CAH1721868.1"/>
    </source>
</evidence>
<gene>
    <name evidence="1" type="ORF">APHIGO_LOCUS4560</name>
</gene>
<organism evidence="1 2">
    <name type="scientific">Aphis gossypii</name>
    <name type="common">Cotton aphid</name>
    <dbReference type="NCBI Taxonomy" id="80765"/>
    <lineage>
        <taxon>Eukaryota</taxon>
        <taxon>Metazoa</taxon>
        <taxon>Ecdysozoa</taxon>
        <taxon>Arthropoda</taxon>
        <taxon>Hexapoda</taxon>
        <taxon>Insecta</taxon>
        <taxon>Pterygota</taxon>
        <taxon>Neoptera</taxon>
        <taxon>Paraneoptera</taxon>
        <taxon>Hemiptera</taxon>
        <taxon>Sternorrhyncha</taxon>
        <taxon>Aphidomorpha</taxon>
        <taxon>Aphidoidea</taxon>
        <taxon>Aphididae</taxon>
        <taxon>Aphidini</taxon>
        <taxon>Aphis</taxon>
        <taxon>Aphis</taxon>
    </lineage>
</organism>
<keyword evidence="2" id="KW-1185">Reference proteome</keyword>
<dbReference type="AlphaFoldDB" id="A0A9P0IWR1"/>
<proteinExistence type="predicted"/>
<reference evidence="1" key="2">
    <citation type="submission" date="2022-10" db="EMBL/GenBank/DDBJ databases">
        <authorList>
            <consortium name="ENA_rothamsted_submissions"/>
            <consortium name="culmorum"/>
            <person name="King R."/>
        </authorList>
    </citation>
    <scope>NUCLEOTIDE SEQUENCE</scope>
</reference>
<accession>A0A9P0IWR1</accession>
<dbReference type="Proteomes" id="UP001154329">
    <property type="component" value="Chromosome 2"/>
</dbReference>
<name>A0A9P0IWR1_APHGO</name>
<dbReference type="EMBL" id="OU899035">
    <property type="protein sequence ID" value="CAH1721868.1"/>
    <property type="molecule type" value="Genomic_DNA"/>
</dbReference>
<reference evidence="1" key="1">
    <citation type="submission" date="2022-02" db="EMBL/GenBank/DDBJ databases">
        <authorList>
            <person name="King R."/>
        </authorList>
    </citation>
    <scope>NUCLEOTIDE SEQUENCE</scope>
</reference>
<sequence>MSNACVPESVKCLDGVDYEVVKHNTHFEWVTEYENTIKKLASEVFDTLGVNNGSALDIAVKGLDGFQANLKTLMDALAKQVTDKSDVNEQAKSFAGEWAEAAKYHSDLKYHYMGDGPSAKKVRWGFEGAIKYIVVCSTHLADKGNDDDFKKEISGYVKDAIIQSLIDHLTGVKSELETLQKT</sequence>
<evidence type="ECO:0000313" key="2">
    <source>
        <dbReference type="Proteomes" id="UP001154329"/>
    </source>
</evidence>
<protein>
    <submittedName>
        <fullName evidence="1">Uncharacterized protein</fullName>
    </submittedName>
</protein>